<dbReference type="InterPro" id="IPR013328">
    <property type="entry name" value="6PGD_dom2"/>
</dbReference>
<proteinExistence type="inferred from homology"/>
<evidence type="ECO:0000313" key="8">
    <source>
        <dbReference type="Proteomes" id="UP001500752"/>
    </source>
</evidence>
<dbReference type="Pfam" id="PF02558">
    <property type="entry name" value="ApbA"/>
    <property type="match status" value="1"/>
</dbReference>
<dbReference type="InterPro" id="IPR036291">
    <property type="entry name" value="NAD(P)-bd_dom_sf"/>
</dbReference>
<feature type="domain" description="Ketopantoate reductase C-terminal" evidence="6">
    <location>
        <begin position="175"/>
        <end position="298"/>
    </location>
</feature>
<comment type="catalytic activity">
    <reaction evidence="4">
        <text>(R)-pantoate + NADP(+) = 2-dehydropantoate + NADPH + H(+)</text>
        <dbReference type="Rhea" id="RHEA:16233"/>
        <dbReference type="ChEBI" id="CHEBI:11561"/>
        <dbReference type="ChEBI" id="CHEBI:15378"/>
        <dbReference type="ChEBI" id="CHEBI:15980"/>
        <dbReference type="ChEBI" id="CHEBI:57783"/>
        <dbReference type="ChEBI" id="CHEBI:58349"/>
        <dbReference type="EC" id="1.1.1.169"/>
    </reaction>
</comment>
<dbReference type="NCBIfam" id="TIGR00745">
    <property type="entry name" value="apbA_panE"/>
    <property type="match status" value="1"/>
</dbReference>
<comment type="similarity">
    <text evidence="1 4">Belongs to the ketopantoate reductase family.</text>
</comment>
<keyword evidence="3 4" id="KW-0560">Oxidoreductase</keyword>
<dbReference type="Gene3D" id="3.40.50.720">
    <property type="entry name" value="NAD(P)-binding Rossmann-like Domain"/>
    <property type="match status" value="1"/>
</dbReference>
<dbReference type="PANTHER" id="PTHR21708">
    <property type="entry name" value="PROBABLE 2-DEHYDROPANTOATE 2-REDUCTASE"/>
    <property type="match status" value="1"/>
</dbReference>
<reference evidence="8" key="1">
    <citation type="journal article" date="2019" name="Int. J. Syst. Evol. Microbiol.">
        <title>The Global Catalogue of Microorganisms (GCM) 10K type strain sequencing project: providing services to taxonomists for standard genome sequencing and annotation.</title>
        <authorList>
            <consortium name="The Broad Institute Genomics Platform"/>
            <consortium name="The Broad Institute Genome Sequencing Center for Infectious Disease"/>
            <person name="Wu L."/>
            <person name="Ma J."/>
        </authorList>
    </citation>
    <scope>NUCLEOTIDE SEQUENCE [LARGE SCALE GENOMIC DNA]</scope>
    <source>
        <strain evidence="8">JCM 30742</strain>
    </source>
</reference>
<comment type="caution">
    <text evidence="7">The sequence shown here is derived from an EMBL/GenBank/DDBJ whole genome shotgun (WGS) entry which is preliminary data.</text>
</comment>
<name>A0ABP7DEI5_9MICC</name>
<comment type="pathway">
    <text evidence="4">Cofactor biosynthesis; (R)-pantothenate biosynthesis; (R)-pantoate from 3-methyl-2-oxobutanoate: step 2/2.</text>
</comment>
<keyword evidence="2 4" id="KW-0521">NADP</keyword>
<dbReference type="SUPFAM" id="SSF51735">
    <property type="entry name" value="NAD(P)-binding Rossmann-fold domains"/>
    <property type="match status" value="1"/>
</dbReference>
<dbReference type="Gene3D" id="1.10.1040.10">
    <property type="entry name" value="N-(1-d-carboxylethyl)-l-norvaline Dehydrogenase, domain 2"/>
    <property type="match status" value="1"/>
</dbReference>
<dbReference type="EMBL" id="BAABEO010000036">
    <property type="protein sequence ID" value="GAA3704503.1"/>
    <property type="molecule type" value="Genomic_DNA"/>
</dbReference>
<keyword evidence="8" id="KW-1185">Reference proteome</keyword>
<dbReference type="InterPro" id="IPR003710">
    <property type="entry name" value="ApbA"/>
</dbReference>
<gene>
    <name evidence="7" type="ORF">GCM10023081_45980</name>
</gene>
<dbReference type="Pfam" id="PF08546">
    <property type="entry name" value="ApbA_C"/>
    <property type="match status" value="1"/>
</dbReference>
<dbReference type="InterPro" id="IPR051402">
    <property type="entry name" value="KPR-Related"/>
</dbReference>
<evidence type="ECO:0000256" key="2">
    <source>
        <dbReference type="ARBA" id="ARBA00022857"/>
    </source>
</evidence>
<dbReference type="Proteomes" id="UP001500752">
    <property type="component" value="Unassembled WGS sequence"/>
</dbReference>
<dbReference type="InterPro" id="IPR013752">
    <property type="entry name" value="KPA_reductase"/>
</dbReference>
<dbReference type="PANTHER" id="PTHR21708:SF26">
    <property type="entry name" value="2-DEHYDROPANTOATE 2-REDUCTASE"/>
    <property type="match status" value="1"/>
</dbReference>
<sequence length="305" mass="32142">MRTAIVGSGAMGQLFGARLSMAGTEVVFLDTNPGTLEALNSRGVTLHTDLGVERTPAKAARASELEGEFGLFIVFTKGFHTQAAVDSVSHLIGAESIGLTLQNGLGNAEVLQQAFGAERTLLGMTDFPADMEEPGIISSNSRGKVRLGSMSQNSPAEEIAQLLDTAGLHATVDQDIRVPIWEKVTFNAALNTLSAVTGMTVGQIGHDPHARNLVRSVVDECTAVAQHEGIGVSRERIERSLANAFAHHTHHKTSMLLDREAGRLTEVDTIGGAVVRLGRKAGIDAPVLSTLCELVRAITAPPAGN</sequence>
<keyword evidence="4" id="KW-0566">Pantothenate biosynthesis</keyword>
<dbReference type="SUPFAM" id="SSF48179">
    <property type="entry name" value="6-phosphogluconate dehydrogenase C-terminal domain-like"/>
    <property type="match status" value="1"/>
</dbReference>
<evidence type="ECO:0000256" key="1">
    <source>
        <dbReference type="ARBA" id="ARBA00007870"/>
    </source>
</evidence>
<evidence type="ECO:0000259" key="6">
    <source>
        <dbReference type="Pfam" id="PF08546"/>
    </source>
</evidence>
<evidence type="ECO:0000256" key="3">
    <source>
        <dbReference type="ARBA" id="ARBA00023002"/>
    </source>
</evidence>
<accession>A0ABP7DEI5</accession>
<evidence type="ECO:0000259" key="5">
    <source>
        <dbReference type="Pfam" id="PF02558"/>
    </source>
</evidence>
<protein>
    <recommendedName>
        <fullName evidence="4">2-dehydropantoate 2-reductase</fullName>
        <ecNumber evidence="4">1.1.1.169</ecNumber>
    </recommendedName>
    <alternativeName>
        <fullName evidence="4">Ketopantoate reductase</fullName>
    </alternativeName>
</protein>
<dbReference type="RefSeq" id="WP_345154691.1">
    <property type="nucleotide sequence ID" value="NZ_BAABEO010000036.1"/>
</dbReference>
<evidence type="ECO:0000313" key="7">
    <source>
        <dbReference type="EMBL" id="GAA3704503.1"/>
    </source>
</evidence>
<dbReference type="InterPro" id="IPR008927">
    <property type="entry name" value="6-PGluconate_DH-like_C_sf"/>
</dbReference>
<dbReference type="EC" id="1.1.1.169" evidence="4"/>
<feature type="domain" description="Ketopantoate reductase N-terminal" evidence="5">
    <location>
        <begin position="4"/>
        <end position="151"/>
    </location>
</feature>
<dbReference type="InterPro" id="IPR013332">
    <property type="entry name" value="KPR_N"/>
</dbReference>
<organism evidence="7 8">
    <name type="scientific">Arthrobacter ginkgonis</name>
    <dbReference type="NCBI Taxonomy" id="1630594"/>
    <lineage>
        <taxon>Bacteria</taxon>
        <taxon>Bacillati</taxon>
        <taxon>Actinomycetota</taxon>
        <taxon>Actinomycetes</taxon>
        <taxon>Micrococcales</taxon>
        <taxon>Micrococcaceae</taxon>
        <taxon>Arthrobacter</taxon>
    </lineage>
</organism>
<comment type="function">
    <text evidence="4">Catalyzes the NADPH-dependent reduction of ketopantoate into pantoic acid.</text>
</comment>
<evidence type="ECO:0000256" key="4">
    <source>
        <dbReference type="RuleBase" id="RU362068"/>
    </source>
</evidence>